<dbReference type="EMBL" id="CP041690">
    <property type="protein sequence ID" value="QEE21407.1"/>
    <property type="molecule type" value="Genomic_DNA"/>
</dbReference>
<dbReference type="AlphaFoldDB" id="A0A5B9DQA9"/>
<evidence type="ECO:0000313" key="2">
    <source>
        <dbReference type="Proteomes" id="UP000321062"/>
    </source>
</evidence>
<organism evidence="1 2">
    <name type="scientific">Paradevosia tibetensis</name>
    <dbReference type="NCBI Taxonomy" id="1447062"/>
    <lineage>
        <taxon>Bacteria</taxon>
        <taxon>Pseudomonadati</taxon>
        <taxon>Pseudomonadota</taxon>
        <taxon>Alphaproteobacteria</taxon>
        <taxon>Hyphomicrobiales</taxon>
        <taxon>Devosiaceae</taxon>
        <taxon>Paradevosia</taxon>
    </lineage>
</organism>
<sequence>MIRTLNIVFTLTSIAALVGVYALKYSVEETASAKAAIEHTISRQEADLSLLKADWAYLNQPAHVGPIVTRHVDQLGLQPLKQAQISSFDIIPMRPEAPDNDAMTALFESLESGNDPADAPLQGLQ</sequence>
<dbReference type="Proteomes" id="UP000321062">
    <property type="component" value="Chromosome"/>
</dbReference>
<evidence type="ECO:0000313" key="1">
    <source>
        <dbReference type="EMBL" id="QEE21407.1"/>
    </source>
</evidence>
<protein>
    <submittedName>
        <fullName evidence="1">Uncharacterized protein</fullName>
    </submittedName>
</protein>
<dbReference type="OrthoDB" id="7165680at2"/>
<name>A0A5B9DQA9_9HYPH</name>
<dbReference type="RefSeq" id="WP_049705913.1">
    <property type="nucleotide sequence ID" value="NZ_BMFM01000001.1"/>
</dbReference>
<dbReference type="KEGG" id="yti:FNA67_14960"/>
<keyword evidence="2" id="KW-1185">Reference proteome</keyword>
<gene>
    <name evidence="1" type="ORF">FNA67_14960</name>
</gene>
<accession>A0A5B9DQA9</accession>
<reference evidence="1 2" key="1">
    <citation type="journal article" date="2015" name="Int. J. Syst. Evol. Microbiol.">
        <title>Youhaiella tibetensis gen. nov., sp. nov., isolated from subsurface sediment.</title>
        <authorList>
            <person name="Wang Y.X."/>
            <person name="Huang F.Q."/>
            <person name="Nogi Y."/>
            <person name="Pang S.J."/>
            <person name="Wang P.K."/>
            <person name="Lv J."/>
        </authorList>
    </citation>
    <scope>NUCLEOTIDE SEQUENCE [LARGE SCALE GENOMIC DNA]</scope>
    <source>
        <strain evidence="2">fig4</strain>
    </source>
</reference>
<proteinExistence type="predicted"/>